<accession>A0A8J6IN93</accession>
<feature type="domain" description="Calcineurin-like phosphoesterase" evidence="1">
    <location>
        <begin position="3"/>
        <end position="160"/>
    </location>
</feature>
<reference evidence="2" key="1">
    <citation type="submission" date="2020-08" db="EMBL/GenBank/DDBJ databases">
        <authorList>
            <person name="Liu C."/>
            <person name="Sun Q."/>
        </authorList>
    </citation>
    <scope>NUCLEOTIDE SEQUENCE</scope>
    <source>
        <strain evidence="2">NSJ-65</strain>
    </source>
</reference>
<evidence type="ECO:0000259" key="1">
    <source>
        <dbReference type="Pfam" id="PF00149"/>
    </source>
</evidence>
<evidence type="ECO:0000313" key="2">
    <source>
        <dbReference type="EMBL" id="MBC3515016.1"/>
    </source>
</evidence>
<dbReference type="Pfam" id="PF00149">
    <property type="entry name" value="Metallophos"/>
    <property type="match status" value="1"/>
</dbReference>
<dbReference type="GO" id="GO:0016787">
    <property type="term" value="F:hydrolase activity"/>
    <property type="evidence" value="ECO:0007669"/>
    <property type="project" value="InterPro"/>
</dbReference>
<dbReference type="InterPro" id="IPR004843">
    <property type="entry name" value="Calcineurin-like_PHP"/>
</dbReference>
<keyword evidence="3" id="KW-1185">Reference proteome</keyword>
<comment type="caution">
    <text evidence="2">The sequence shown here is derived from an EMBL/GenBank/DDBJ whole genome shotgun (WGS) entry which is preliminary data.</text>
</comment>
<dbReference type="SUPFAM" id="SSF56300">
    <property type="entry name" value="Metallo-dependent phosphatases"/>
    <property type="match status" value="1"/>
</dbReference>
<gene>
    <name evidence="2" type="ORF">H8K20_01240</name>
</gene>
<dbReference type="Proteomes" id="UP000597668">
    <property type="component" value="Unassembled WGS sequence"/>
</dbReference>
<evidence type="ECO:0000313" key="3">
    <source>
        <dbReference type="Proteomes" id="UP000597668"/>
    </source>
</evidence>
<name>A0A8J6IN93_9FIRM</name>
<dbReference type="EMBL" id="JACOGI010000001">
    <property type="protein sequence ID" value="MBC3515016.1"/>
    <property type="molecule type" value="Genomic_DNA"/>
</dbReference>
<organism evidence="2 3">
    <name type="scientific">Neobittarella massiliensis</name>
    <name type="common">ex Bilen et al. 2018</name>
    <dbReference type="NCBI Taxonomy" id="2041842"/>
    <lineage>
        <taxon>Bacteria</taxon>
        <taxon>Bacillati</taxon>
        <taxon>Bacillota</taxon>
        <taxon>Clostridia</taxon>
        <taxon>Eubacteriales</taxon>
        <taxon>Oscillospiraceae</taxon>
        <taxon>Neobittarella (ex Bilen et al. 2018)</taxon>
    </lineage>
</organism>
<dbReference type="AlphaFoldDB" id="A0A8J6IN93"/>
<dbReference type="RefSeq" id="WP_186487237.1">
    <property type="nucleotide sequence ID" value="NZ_JACOGI010000001.1"/>
</dbReference>
<dbReference type="CDD" id="cd00838">
    <property type="entry name" value="MPP_superfamily"/>
    <property type="match status" value="1"/>
</dbReference>
<proteinExistence type="predicted"/>
<protein>
    <submittedName>
        <fullName evidence="2">Metallophosphoesterase</fullName>
    </submittedName>
</protein>
<dbReference type="InterPro" id="IPR029052">
    <property type="entry name" value="Metallo-depent_PP-like"/>
</dbReference>
<sequence length="217" mass="25001">MLYITGDTHGDYDRFEDKAVRRLKQGDVLVVCGDFGFVWDGGKREQKILKKLGKKKYTILFVPGSGDNYDLLREYPEETVYGAPARRIEQGVYQLLTGQFYDIDGKRLLAFGGGESMDQDIIGRELFCDQLPTKAELDVFCQQHAGEKTDLVVSYEPPYAIASFLDLEAKADSYYGLYLDTISRQIEFKQWFFGKHHVDKRVTPRYMGVFEKVVPYR</sequence>